<dbReference type="PRINTS" id="PR00056">
    <property type="entry name" value="HSFDOMAIN"/>
</dbReference>
<reference evidence="9 10" key="1">
    <citation type="submission" date="2021-02" db="EMBL/GenBank/DDBJ databases">
        <title>Plant Genome Project.</title>
        <authorList>
            <person name="Zhang R.-G."/>
        </authorList>
    </citation>
    <scope>NUCLEOTIDE SEQUENCE [LARGE SCALE GENOMIC DNA]</scope>
    <source>
        <tissue evidence="9">Leaves</tissue>
    </source>
</reference>
<proteinExistence type="inferred from homology"/>
<dbReference type="Gene3D" id="1.10.10.10">
    <property type="entry name" value="Winged helix-like DNA-binding domain superfamily/Winged helix DNA-binding domain"/>
    <property type="match status" value="1"/>
</dbReference>
<keyword evidence="6" id="KW-0175">Coiled coil</keyword>
<dbReference type="Proteomes" id="UP000827721">
    <property type="component" value="Unassembled WGS sequence"/>
</dbReference>
<evidence type="ECO:0000259" key="8">
    <source>
        <dbReference type="SMART" id="SM00415"/>
    </source>
</evidence>
<dbReference type="PANTHER" id="PTHR10015:SF436">
    <property type="entry name" value="HEAT STRESS TRANSCRIPTION FACTOR A-1D"/>
    <property type="match status" value="1"/>
</dbReference>
<gene>
    <name evidence="9" type="ORF">JRO89_XS01G0086900</name>
</gene>
<comment type="similarity">
    <text evidence="5">Belongs to the HSF family.</text>
</comment>
<organism evidence="9 10">
    <name type="scientific">Xanthoceras sorbifolium</name>
    <dbReference type="NCBI Taxonomy" id="99658"/>
    <lineage>
        <taxon>Eukaryota</taxon>
        <taxon>Viridiplantae</taxon>
        <taxon>Streptophyta</taxon>
        <taxon>Embryophyta</taxon>
        <taxon>Tracheophyta</taxon>
        <taxon>Spermatophyta</taxon>
        <taxon>Magnoliopsida</taxon>
        <taxon>eudicotyledons</taxon>
        <taxon>Gunneridae</taxon>
        <taxon>Pentapetalae</taxon>
        <taxon>rosids</taxon>
        <taxon>malvids</taxon>
        <taxon>Sapindales</taxon>
        <taxon>Sapindaceae</taxon>
        <taxon>Xanthoceroideae</taxon>
        <taxon>Xanthoceras</taxon>
    </lineage>
</organism>
<feature type="domain" description="HSF-type DNA-binding" evidence="8">
    <location>
        <begin position="36"/>
        <end position="203"/>
    </location>
</feature>
<evidence type="ECO:0000256" key="7">
    <source>
        <dbReference type="SAM" id="MobiDB-lite"/>
    </source>
</evidence>
<keyword evidence="4" id="KW-0539">Nucleus</keyword>
<feature type="compositionally biased region" description="Low complexity" evidence="7">
    <location>
        <begin position="211"/>
        <end position="223"/>
    </location>
</feature>
<evidence type="ECO:0000256" key="3">
    <source>
        <dbReference type="ARBA" id="ARBA00023125"/>
    </source>
</evidence>
<evidence type="ECO:0000313" key="10">
    <source>
        <dbReference type="Proteomes" id="UP000827721"/>
    </source>
</evidence>
<feature type="compositionally biased region" description="Pro residues" evidence="7">
    <location>
        <begin position="25"/>
        <end position="40"/>
    </location>
</feature>
<keyword evidence="10" id="KW-1185">Reference proteome</keyword>
<evidence type="ECO:0000256" key="2">
    <source>
        <dbReference type="ARBA" id="ARBA00023016"/>
    </source>
</evidence>
<evidence type="ECO:0000256" key="6">
    <source>
        <dbReference type="SAM" id="Coils"/>
    </source>
</evidence>
<accession>A0ABQ8IIL3</accession>
<dbReference type="InterPro" id="IPR036390">
    <property type="entry name" value="WH_DNA-bd_sf"/>
</dbReference>
<feature type="compositionally biased region" description="Gly residues" evidence="7">
    <location>
        <begin position="8"/>
        <end position="23"/>
    </location>
</feature>
<evidence type="ECO:0000256" key="5">
    <source>
        <dbReference type="RuleBase" id="RU004020"/>
    </source>
</evidence>
<dbReference type="InterPro" id="IPR036388">
    <property type="entry name" value="WH-like_DNA-bd_sf"/>
</dbReference>
<name>A0ABQ8IIL3_9ROSI</name>
<comment type="caution">
    <text evidence="9">The sequence shown here is derived from an EMBL/GenBank/DDBJ whole genome shotgun (WGS) entry which is preliminary data.</text>
</comment>
<keyword evidence="3" id="KW-0238">DNA-binding</keyword>
<dbReference type="InterPro" id="IPR000232">
    <property type="entry name" value="HSF_DNA-bd"/>
</dbReference>
<protein>
    <recommendedName>
        <fullName evidence="8">HSF-type DNA-binding domain-containing protein</fullName>
    </recommendedName>
</protein>
<evidence type="ECO:0000313" key="9">
    <source>
        <dbReference type="EMBL" id="KAH7576502.1"/>
    </source>
</evidence>
<keyword evidence="2" id="KW-0346">Stress response</keyword>
<sequence>MDGAASSTGGGDPLTSGVSGGGAAPQPPPLQNAANAPPPFLSKTYDMVDDPATDSTVSWSATNNSFVVWNPPEFARDLLPKYFKHNNFSSFVRGALCKLCGRYLGVGSEQKITAGGKNNVQSAVLRRSVSIRSKSLYSAVCDLEIGLWKTPRAEWWVGTVNCLDSGNERDVWGFRKVDPDRWEFANEGFLRGQKHLLRSITRRKPAHGHGHQQTQQPHGQSSSVGACVEVGKFGLEEEVERLKRDKNVLMQELVRLRQQQQSTDSQLQTMVQRLQGMEQRQQQMMSFLAKAVQSPGFLAQFVQQQNDSNRRITEANKKRRIRQEGMAEDDHSAAPDGQIVKYQPSMNEAAAKAVLRKMMKMDASSRLDSFNNNHDNFLIGDGSSSSNSGSSSNHMTGVTLQEVPPTSGQLSHVPAASVISGNGPSAAVSERQSSAQVTSAEKIATDQFSDISAVVGTQEAPSIPISQADVMMPELSRIPEIVPESIVDIPGENYMSRMGNGEYMDPSSLVVNGSMPIELDDISPNPDIDALLENSSFWDEFLVQSPVPEDFESTSVDVNTNGIENGWDKVQHMDELTEQLGLLNSDRKDV</sequence>
<feature type="region of interest" description="Disordered" evidence="7">
    <location>
        <begin position="203"/>
        <end position="223"/>
    </location>
</feature>
<evidence type="ECO:0000256" key="4">
    <source>
        <dbReference type="ARBA" id="ARBA00023242"/>
    </source>
</evidence>
<dbReference type="SUPFAM" id="SSF46785">
    <property type="entry name" value="Winged helix' DNA-binding domain"/>
    <property type="match status" value="1"/>
</dbReference>
<dbReference type="Pfam" id="PF00447">
    <property type="entry name" value="HSF_DNA-bind"/>
    <property type="match status" value="1"/>
</dbReference>
<comment type="subcellular location">
    <subcellularLocation>
        <location evidence="1">Nucleus</location>
    </subcellularLocation>
</comment>
<dbReference type="SMART" id="SM00415">
    <property type="entry name" value="HSF"/>
    <property type="match status" value="1"/>
</dbReference>
<evidence type="ECO:0000256" key="1">
    <source>
        <dbReference type="ARBA" id="ARBA00004123"/>
    </source>
</evidence>
<feature type="coiled-coil region" evidence="6">
    <location>
        <begin position="232"/>
        <end position="259"/>
    </location>
</feature>
<dbReference type="EMBL" id="JAFEMO010000001">
    <property type="protein sequence ID" value="KAH7576502.1"/>
    <property type="molecule type" value="Genomic_DNA"/>
</dbReference>
<feature type="region of interest" description="Disordered" evidence="7">
    <location>
        <begin position="1"/>
        <end position="47"/>
    </location>
</feature>
<dbReference type="PANTHER" id="PTHR10015">
    <property type="entry name" value="HEAT SHOCK TRANSCRIPTION FACTOR"/>
    <property type="match status" value="1"/>
</dbReference>